<dbReference type="InterPro" id="IPR025334">
    <property type="entry name" value="DUF4240"/>
</dbReference>
<dbReference type="Proteomes" id="UP000501179">
    <property type="component" value="Chromosome"/>
</dbReference>
<protein>
    <submittedName>
        <fullName evidence="2">DUF4240 domain-containing protein</fullName>
    </submittedName>
</protein>
<dbReference type="Pfam" id="PF14024">
    <property type="entry name" value="DUF4240"/>
    <property type="match status" value="1"/>
</dbReference>
<name>A0A6G9H1X9_9ACTN</name>
<sequence length="154" mass="17027">MAALLARRSPQEIVATQQVLWDLMADSYRNPLWAAAYVLNGGCSDDGFDYFRGWLIAQGRTTFERVLDAPDSLAELPDVRAAAGEGADFDCEEMLSVAWNAHLAVTGQELPADAFTIRYPDLYRDPAWNFDFDDEDEMSRRLAALTALTASGGK</sequence>
<dbReference type="EMBL" id="CP050177">
    <property type="protein sequence ID" value="QIQ04326.1"/>
    <property type="molecule type" value="Genomic_DNA"/>
</dbReference>
<evidence type="ECO:0000313" key="2">
    <source>
        <dbReference type="EMBL" id="QIQ04326.1"/>
    </source>
</evidence>
<feature type="domain" description="DUF4240" evidence="1">
    <location>
        <begin position="3"/>
        <end position="101"/>
    </location>
</feature>
<dbReference type="KEGG" id="slia:HA039_20275"/>
<proteinExistence type="predicted"/>
<accession>A0A6G9H1X9</accession>
<evidence type="ECO:0000259" key="1">
    <source>
        <dbReference type="Pfam" id="PF14024"/>
    </source>
</evidence>
<evidence type="ECO:0000313" key="3">
    <source>
        <dbReference type="Proteomes" id="UP000501179"/>
    </source>
</evidence>
<dbReference type="AlphaFoldDB" id="A0A6G9H1X9"/>
<keyword evidence="3" id="KW-1185">Reference proteome</keyword>
<gene>
    <name evidence="2" type="ORF">HA039_20275</name>
</gene>
<organism evidence="2 3">
    <name type="scientific">Streptomyces liangshanensis</name>
    <dbReference type="NCBI Taxonomy" id="2717324"/>
    <lineage>
        <taxon>Bacteria</taxon>
        <taxon>Bacillati</taxon>
        <taxon>Actinomycetota</taxon>
        <taxon>Actinomycetes</taxon>
        <taxon>Kitasatosporales</taxon>
        <taxon>Streptomycetaceae</taxon>
        <taxon>Streptomyces</taxon>
    </lineage>
</organism>
<reference evidence="2 3" key="1">
    <citation type="submission" date="2020-03" db="EMBL/GenBank/DDBJ databases">
        <title>A novel species.</title>
        <authorList>
            <person name="Gao J."/>
        </authorList>
    </citation>
    <scope>NUCLEOTIDE SEQUENCE [LARGE SCALE GENOMIC DNA]</scope>
    <source>
        <strain evidence="2 3">QMT-12</strain>
    </source>
</reference>